<dbReference type="HAMAP" id="MF_01907">
    <property type="entry name" value="Leader_Thr"/>
    <property type="match status" value="1"/>
</dbReference>
<evidence type="ECO:0000313" key="6">
    <source>
        <dbReference type="Proteomes" id="UP000302163"/>
    </source>
</evidence>
<feature type="peptide" id="PRO_5021057555" description="thr operon leader peptide" evidence="4">
    <location>
        <begin position="1"/>
        <end position="22"/>
    </location>
</feature>
<name>A0A4P8YQQ0_9ENTR</name>
<keyword evidence="2 4" id="KW-0428">Leader peptide</keyword>
<sequence length="22" mass="2225">MIRIGLTTMTITTTITTGNGAG</sequence>
<comment type="function">
    <text evidence="4">This protein is involved in control of the biosynthesis of threonine.</text>
</comment>
<accession>A0A4P8YQQ0</accession>
<comment type="similarity">
    <text evidence="4">Belongs to the thr operon leader peptide family.</text>
</comment>
<dbReference type="Proteomes" id="UP000302163">
    <property type="component" value="Chromosome"/>
</dbReference>
<dbReference type="AlphaFoldDB" id="A0A4P8YQQ0"/>
<dbReference type="EMBL" id="CP040428">
    <property type="protein sequence ID" value="QCT22643.1"/>
    <property type="molecule type" value="Genomic_DNA"/>
</dbReference>
<keyword evidence="1 4" id="KW-0028">Amino-acid biosynthesis</keyword>
<dbReference type="InterPro" id="IPR011720">
    <property type="entry name" value="Thr_lead_pept"/>
</dbReference>
<evidence type="ECO:0000256" key="1">
    <source>
        <dbReference type="ARBA" id="ARBA00022605"/>
    </source>
</evidence>
<gene>
    <name evidence="4 5" type="primary">thrL</name>
    <name evidence="5" type="ORF">FEM41_09155</name>
</gene>
<reference evidence="5 6" key="1">
    <citation type="submission" date="2019-05" db="EMBL/GenBank/DDBJ databases">
        <title>Complete genome sequence of Izhakiella calystegiae KSNA2, an endophyte isolated from beach morning glory (Calystegia soldanella).</title>
        <authorList>
            <person name="Jiang L."/>
            <person name="Jeong J.C."/>
            <person name="Kim C.Y."/>
            <person name="Kim D.H."/>
            <person name="Kim S.W."/>
            <person name="Lee j."/>
        </authorList>
    </citation>
    <scope>NUCLEOTIDE SEQUENCE [LARGE SCALE GENOMIC DNA]</scope>
    <source>
        <strain evidence="5 6">KSNA2</strain>
    </source>
</reference>
<protein>
    <recommendedName>
        <fullName evidence="4">thr operon leader peptide</fullName>
    </recommendedName>
    <alternativeName>
        <fullName evidence="4">thr operon attenuator</fullName>
    </alternativeName>
</protein>
<evidence type="ECO:0000256" key="3">
    <source>
        <dbReference type="ARBA" id="ARBA00022697"/>
    </source>
</evidence>
<dbReference type="GO" id="GO:0009088">
    <property type="term" value="P:threonine biosynthetic process"/>
    <property type="evidence" value="ECO:0007669"/>
    <property type="project" value="UniProtKB-UniRule"/>
</dbReference>
<evidence type="ECO:0000256" key="2">
    <source>
        <dbReference type="ARBA" id="ARBA00022623"/>
    </source>
</evidence>
<dbReference type="GO" id="GO:0031556">
    <property type="term" value="P:transcriptional attenuation by ribosome"/>
    <property type="evidence" value="ECO:0007669"/>
    <property type="project" value="UniProtKB-UniRule"/>
</dbReference>
<organism evidence="5 6">
    <name type="scientific">Jejubacter calystegiae</name>
    <dbReference type="NCBI Taxonomy" id="2579935"/>
    <lineage>
        <taxon>Bacteria</taxon>
        <taxon>Pseudomonadati</taxon>
        <taxon>Pseudomonadota</taxon>
        <taxon>Gammaproteobacteria</taxon>
        <taxon>Enterobacterales</taxon>
        <taxon>Enterobacteriaceae</taxon>
        <taxon>Jejubacter</taxon>
    </lineage>
</organism>
<evidence type="ECO:0000313" key="5">
    <source>
        <dbReference type="EMBL" id="QCT22643.1"/>
    </source>
</evidence>
<evidence type="ECO:0000256" key="4">
    <source>
        <dbReference type="HAMAP-Rule" id="MF_01907"/>
    </source>
</evidence>
<dbReference type="KEGG" id="izh:FEM41_09155"/>
<proteinExistence type="inferred from homology"/>
<keyword evidence="3 4" id="KW-0791">Threonine biosynthesis</keyword>
<keyword evidence="6" id="KW-1185">Reference proteome</keyword>